<evidence type="ECO:0000256" key="1">
    <source>
        <dbReference type="SAM" id="MobiDB-lite"/>
    </source>
</evidence>
<gene>
    <name evidence="2" type="ORF">OPV22_018047</name>
</gene>
<feature type="region of interest" description="Disordered" evidence="1">
    <location>
        <begin position="24"/>
        <end position="47"/>
    </location>
</feature>
<sequence>MASPRSPLAGVAIASTVALRGSLDRDAATVGKQRETTTAGSLPGGRVEQQQRYWKRKKGVAVMVWRPLAGRQ</sequence>
<protein>
    <recommendedName>
        <fullName evidence="4">Secreted protein</fullName>
    </recommendedName>
</protein>
<evidence type="ECO:0008006" key="4">
    <source>
        <dbReference type="Google" id="ProtNLM"/>
    </source>
</evidence>
<reference evidence="2 3" key="1">
    <citation type="submission" date="2022-12" db="EMBL/GenBank/DDBJ databases">
        <title>Chromosome-scale assembly of the Ensete ventricosum genome.</title>
        <authorList>
            <person name="Dussert Y."/>
            <person name="Stocks J."/>
            <person name="Wendawek A."/>
            <person name="Woldeyes F."/>
            <person name="Nichols R.A."/>
            <person name="Borrell J.S."/>
        </authorList>
    </citation>
    <scope>NUCLEOTIDE SEQUENCE [LARGE SCALE GENOMIC DNA]</scope>
    <source>
        <strain evidence="3">cv. Maze</strain>
        <tissue evidence="2">Seeds</tissue>
    </source>
</reference>
<evidence type="ECO:0000313" key="3">
    <source>
        <dbReference type="Proteomes" id="UP001222027"/>
    </source>
</evidence>
<organism evidence="2 3">
    <name type="scientific">Ensete ventricosum</name>
    <name type="common">Abyssinian banana</name>
    <name type="synonym">Musa ensete</name>
    <dbReference type="NCBI Taxonomy" id="4639"/>
    <lineage>
        <taxon>Eukaryota</taxon>
        <taxon>Viridiplantae</taxon>
        <taxon>Streptophyta</taxon>
        <taxon>Embryophyta</taxon>
        <taxon>Tracheophyta</taxon>
        <taxon>Spermatophyta</taxon>
        <taxon>Magnoliopsida</taxon>
        <taxon>Liliopsida</taxon>
        <taxon>Zingiberales</taxon>
        <taxon>Musaceae</taxon>
        <taxon>Ensete</taxon>
    </lineage>
</organism>
<dbReference type="AlphaFoldDB" id="A0AAV8R2E1"/>
<accession>A0AAV8R2E1</accession>
<feature type="compositionally biased region" description="Basic and acidic residues" evidence="1">
    <location>
        <begin position="24"/>
        <end position="35"/>
    </location>
</feature>
<evidence type="ECO:0000313" key="2">
    <source>
        <dbReference type="EMBL" id="KAJ8485562.1"/>
    </source>
</evidence>
<proteinExistence type="predicted"/>
<comment type="caution">
    <text evidence="2">The sequence shown here is derived from an EMBL/GenBank/DDBJ whole genome shotgun (WGS) entry which is preliminary data.</text>
</comment>
<dbReference type="EMBL" id="JAQQAF010000005">
    <property type="protein sequence ID" value="KAJ8485562.1"/>
    <property type="molecule type" value="Genomic_DNA"/>
</dbReference>
<name>A0AAV8R2E1_ENSVE</name>
<dbReference type="Proteomes" id="UP001222027">
    <property type="component" value="Unassembled WGS sequence"/>
</dbReference>
<keyword evidence="3" id="KW-1185">Reference proteome</keyword>